<evidence type="ECO:0000256" key="1">
    <source>
        <dbReference type="ARBA" id="ARBA00004429"/>
    </source>
</evidence>
<dbReference type="InterPro" id="IPR007387">
    <property type="entry name" value="TRAP_DctQ"/>
</dbReference>
<evidence type="ECO:0000256" key="5">
    <source>
        <dbReference type="ARBA" id="ARBA00022692"/>
    </source>
</evidence>
<evidence type="ECO:0000313" key="12">
    <source>
        <dbReference type="Proteomes" id="UP000315344"/>
    </source>
</evidence>
<dbReference type="PANTHER" id="PTHR35011">
    <property type="entry name" value="2,3-DIKETO-L-GULONATE TRAP TRANSPORTER SMALL PERMEASE PROTEIN YIAM"/>
    <property type="match status" value="1"/>
</dbReference>
<evidence type="ECO:0000256" key="7">
    <source>
        <dbReference type="ARBA" id="ARBA00023136"/>
    </source>
</evidence>
<feature type="domain" description="Tripartite ATP-independent periplasmic transporters DctQ component" evidence="10">
    <location>
        <begin position="28"/>
        <end position="159"/>
    </location>
</feature>
<evidence type="ECO:0000256" key="8">
    <source>
        <dbReference type="ARBA" id="ARBA00038436"/>
    </source>
</evidence>
<feature type="transmembrane region" description="Helical" evidence="9">
    <location>
        <begin position="16"/>
        <end position="38"/>
    </location>
</feature>
<evidence type="ECO:0000256" key="3">
    <source>
        <dbReference type="ARBA" id="ARBA00022475"/>
    </source>
</evidence>
<feature type="transmembrane region" description="Helical" evidence="9">
    <location>
        <begin position="91"/>
        <end position="110"/>
    </location>
</feature>
<proteinExistence type="inferred from homology"/>
<dbReference type="GO" id="GO:0005886">
    <property type="term" value="C:plasma membrane"/>
    <property type="evidence" value="ECO:0007669"/>
    <property type="project" value="UniProtKB-SubCell"/>
</dbReference>
<comment type="similarity">
    <text evidence="8 9">Belongs to the TRAP transporter small permease family.</text>
</comment>
<evidence type="ECO:0000256" key="9">
    <source>
        <dbReference type="RuleBase" id="RU369079"/>
    </source>
</evidence>
<dbReference type="Proteomes" id="UP000315344">
    <property type="component" value="Unassembled WGS sequence"/>
</dbReference>
<dbReference type="Pfam" id="PF04290">
    <property type="entry name" value="DctQ"/>
    <property type="match status" value="1"/>
</dbReference>
<dbReference type="EMBL" id="VAFL01000026">
    <property type="protein sequence ID" value="TKW64021.1"/>
    <property type="molecule type" value="Genomic_DNA"/>
</dbReference>
<dbReference type="InterPro" id="IPR055348">
    <property type="entry name" value="DctQ"/>
</dbReference>
<dbReference type="PANTHER" id="PTHR35011:SF10">
    <property type="entry name" value="TRAP TRANSPORTER SMALL PERMEASE PROTEIN"/>
    <property type="match status" value="1"/>
</dbReference>
<comment type="caution">
    <text evidence="11">The sequence shown here is derived from an EMBL/GenBank/DDBJ whole genome shotgun (WGS) entry which is preliminary data.</text>
</comment>
<gene>
    <name evidence="11" type="ORF">DI616_18860</name>
</gene>
<dbReference type="GO" id="GO:0015740">
    <property type="term" value="P:C4-dicarboxylate transport"/>
    <property type="evidence" value="ECO:0007669"/>
    <property type="project" value="TreeGrafter"/>
</dbReference>
<accession>A0A533I076</accession>
<dbReference type="AlphaFoldDB" id="A0A533I076"/>
<comment type="function">
    <text evidence="9">Part of the tripartite ATP-independent periplasmic (TRAP) transport system.</text>
</comment>
<keyword evidence="2 9" id="KW-0813">Transport</keyword>
<keyword evidence="5 9" id="KW-0812">Transmembrane</keyword>
<keyword evidence="6 9" id="KW-1133">Transmembrane helix</keyword>
<name>A0A533I076_PARDE</name>
<dbReference type="GO" id="GO:0022857">
    <property type="term" value="F:transmembrane transporter activity"/>
    <property type="evidence" value="ECO:0007669"/>
    <property type="project" value="UniProtKB-UniRule"/>
</dbReference>
<evidence type="ECO:0000256" key="6">
    <source>
        <dbReference type="ARBA" id="ARBA00022989"/>
    </source>
</evidence>
<organism evidence="11 12">
    <name type="scientific">Paracoccus denitrificans</name>
    <dbReference type="NCBI Taxonomy" id="266"/>
    <lineage>
        <taxon>Bacteria</taxon>
        <taxon>Pseudomonadati</taxon>
        <taxon>Pseudomonadota</taxon>
        <taxon>Alphaproteobacteria</taxon>
        <taxon>Rhodobacterales</taxon>
        <taxon>Paracoccaceae</taxon>
        <taxon>Paracoccus</taxon>
    </lineage>
</organism>
<evidence type="ECO:0000259" key="10">
    <source>
        <dbReference type="Pfam" id="PF04290"/>
    </source>
</evidence>
<evidence type="ECO:0000256" key="4">
    <source>
        <dbReference type="ARBA" id="ARBA00022519"/>
    </source>
</evidence>
<feature type="transmembrane region" description="Helical" evidence="9">
    <location>
        <begin position="50"/>
        <end position="70"/>
    </location>
</feature>
<keyword evidence="4 9" id="KW-0997">Cell inner membrane</keyword>
<protein>
    <recommendedName>
        <fullName evidence="9">TRAP transporter small permease protein</fullName>
    </recommendedName>
</protein>
<keyword evidence="3" id="KW-1003">Cell membrane</keyword>
<evidence type="ECO:0000256" key="2">
    <source>
        <dbReference type="ARBA" id="ARBA00022448"/>
    </source>
</evidence>
<evidence type="ECO:0000313" key="11">
    <source>
        <dbReference type="EMBL" id="TKW64021.1"/>
    </source>
</evidence>
<feature type="transmembrane region" description="Helical" evidence="9">
    <location>
        <begin position="130"/>
        <end position="151"/>
    </location>
</feature>
<comment type="subunit">
    <text evidence="9">The complex comprises the extracytoplasmic solute receptor protein and the two transmembrane proteins.</text>
</comment>
<comment type="subcellular location">
    <subcellularLocation>
        <location evidence="1 9">Cell inner membrane</location>
        <topology evidence="1 9">Multi-pass membrane protein</topology>
    </subcellularLocation>
</comment>
<keyword evidence="7 9" id="KW-0472">Membrane</keyword>
<reference evidence="11 12" key="1">
    <citation type="journal article" date="2017" name="Nat. Commun.">
        <title>In situ click chemistry generation of cyclooxygenase-2 inhibitors.</title>
        <authorList>
            <person name="Bhardwaj A."/>
            <person name="Kaur J."/>
            <person name="Wuest M."/>
            <person name="Wuest F."/>
        </authorList>
    </citation>
    <scope>NUCLEOTIDE SEQUENCE [LARGE SCALE GENOMIC DNA]</scope>
    <source>
        <strain evidence="11">S2_012_000_R3_94</strain>
    </source>
</reference>
<sequence>MAEGPDDMELKGVPRVMLWIASVALAAMMLVVVTDVVLRATINKPLRGSYDLVSIGLLVMSVFGMAPVIARKGEILIDLIDPLLSRRVLHILGLITIFGTLGLFLFLGWSMTGPAVDAWKWGGYSLELGLPIWTLWVVAFIGMAGILWTVIVRLIRTLRGEGDDGPHPTEEGAL</sequence>